<dbReference type="Proteomes" id="UP000053676">
    <property type="component" value="Unassembled WGS sequence"/>
</dbReference>
<keyword evidence="2" id="KW-1185">Reference proteome</keyword>
<dbReference type="EMBL" id="KI668855">
    <property type="protein sequence ID" value="ETN71018.1"/>
    <property type="molecule type" value="Genomic_DNA"/>
</dbReference>
<proteinExistence type="predicted"/>
<evidence type="ECO:0000313" key="1">
    <source>
        <dbReference type="EMBL" id="ETN71018.1"/>
    </source>
</evidence>
<evidence type="ECO:0000313" key="2">
    <source>
        <dbReference type="Proteomes" id="UP000053676"/>
    </source>
</evidence>
<protein>
    <submittedName>
        <fullName evidence="1">Uncharacterized protein</fullName>
    </submittedName>
</protein>
<reference evidence="2" key="1">
    <citation type="journal article" date="2014" name="Nat. Genet.">
        <title>Genome of the human hookworm Necator americanus.</title>
        <authorList>
            <person name="Tang Y.T."/>
            <person name="Gao X."/>
            <person name="Rosa B.A."/>
            <person name="Abubucker S."/>
            <person name="Hallsworth-Pepin K."/>
            <person name="Martin J."/>
            <person name="Tyagi R."/>
            <person name="Heizer E."/>
            <person name="Zhang X."/>
            <person name="Bhonagiri-Palsikar V."/>
            <person name="Minx P."/>
            <person name="Warren W.C."/>
            <person name="Wang Q."/>
            <person name="Zhan B."/>
            <person name="Hotez P.J."/>
            <person name="Sternberg P.W."/>
            <person name="Dougall A."/>
            <person name="Gaze S.T."/>
            <person name="Mulvenna J."/>
            <person name="Sotillo J."/>
            <person name="Ranganathan S."/>
            <person name="Rabelo E.M."/>
            <person name="Wilson R.K."/>
            <person name="Felgner P.L."/>
            <person name="Bethony J."/>
            <person name="Hawdon J.M."/>
            <person name="Gasser R.B."/>
            <person name="Loukas A."/>
            <person name="Mitreva M."/>
        </authorList>
    </citation>
    <scope>NUCLEOTIDE SEQUENCE [LARGE SCALE GENOMIC DNA]</scope>
</reference>
<accession>W2SNA6</accession>
<dbReference type="KEGG" id="nai:NECAME_04713"/>
<dbReference type="AlphaFoldDB" id="W2SNA6"/>
<name>W2SNA6_NECAM</name>
<dbReference type="STRING" id="51031.W2SNA6"/>
<organism evidence="1 2">
    <name type="scientific">Necator americanus</name>
    <name type="common">Human hookworm</name>
    <dbReference type="NCBI Taxonomy" id="51031"/>
    <lineage>
        <taxon>Eukaryota</taxon>
        <taxon>Metazoa</taxon>
        <taxon>Ecdysozoa</taxon>
        <taxon>Nematoda</taxon>
        <taxon>Chromadorea</taxon>
        <taxon>Rhabditida</taxon>
        <taxon>Rhabditina</taxon>
        <taxon>Rhabditomorpha</taxon>
        <taxon>Strongyloidea</taxon>
        <taxon>Ancylostomatidae</taxon>
        <taxon>Bunostominae</taxon>
        <taxon>Necator</taxon>
    </lineage>
</organism>
<dbReference type="OrthoDB" id="5809132at2759"/>
<sequence length="407" mass="45279">MCSFLVNELFTSVALLKQTAWVRTECALVLRGGATAASPAYNSLIADVDAVAQQHENLRAFSIVARELTALWGRISDAKRETYIVFHSQRKNLLLSSPRIPENIFSVCRKSSYPFFSLEQSQKALVTTWNAYISANPDSPLVPTSLNTLIGSLNTDQLVTALKVMERTIIAYFKRSSFSWTELMEWAQCPNNLSSSVREYLLSVSSNNKANPLMLTTAWFLKTTPVNDTTASALHTFVTSIKPKHVMCEASFLLLIWQEVRWLADAVLAAHASSSRTLDDRLPSFMRWLSKAAKDDSSFIANLITSKKTAHSPRLRAVLTILELFLTQQMMGEGQLPRATEGSPVLNSRIHALKEAAATKANQQFASAFNVATPFFVQVDMHHIGSAPSLILQCSRELFKEKFLLGL</sequence>
<gene>
    <name evidence="1" type="ORF">NECAME_04713</name>
</gene>